<keyword evidence="3" id="KW-1185">Reference proteome</keyword>
<reference evidence="3" key="1">
    <citation type="journal article" date="2019" name="ISME J.">
        <title>Evolution in action: habitat transition from sediment to the pelagial leads to genome streamlining in Methylophilaceae.</title>
        <authorList>
            <person name="Salcher M."/>
            <person name="Schaefle D."/>
            <person name="Kaspar M."/>
            <person name="Neuenschwander S.M."/>
            <person name="Ghai R."/>
        </authorList>
    </citation>
    <scope>NUCLEOTIDE SEQUENCE [LARGE SCALE GENOMIC DNA]</scope>
    <source>
        <strain evidence="3">MMS-M-51</strain>
    </source>
</reference>
<proteinExistence type="predicted"/>
<name>A0A5B8CVQ2_9PROT</name>
<evidence type="ECO:0000259" key="1">
    <source>
        <dbReference type="Pfam" id="PF02655"/>
    </source>
</evidence>
<dbReference type="SUPFAM" id="SSF56059">
    <property type="entry name" value="Glutathione synthetase ATP-binding domain-like"/>
    <property type="match status" value="1"/>
</dbReference>
<dbReference type="OrthoDB" id="5572734at2"/>
<evidence type="ECO:0000313" key="2">
    <source>
        <dbReference type="EMBL" id="QDC45362.1"/>
    </source>
</evidence>
<protein>
    <submittedName>
        <fullName evidence="2">ATP-grasp domain-containing protein</fullName>
    </submittedName>
</protein>
<dbReference type="Gene3D" id="3.30.470.20">
    <property type="entry name" value="ATP-grasp fold, B domain"/>
    <property type="match status" value="1"/>
</dbReference>
<dbReference type="KEGG" id="mmec:FIU01_06585"/>
<dbReference type="AlphaFoldDB" id="A0A5B8CVQ2"/>
<dbReference type="GO" id="GO:0046872">
    <property type="term" value="F:metal ion binding"/>
    <property type="evidence" value="ECO:0007669"/>
    <property type="project" value="InterPro"/>
</dbReference>
<gene>
    <name evidence="2" type="ORF">FIU01_06585</name>
</gene>
<sequence>MAKREGFTVFAVDAFLDTDTRLAADSAYQWSAMLDQPLDHAMHALMPALDAFEPDAVLVGSGFEAHPDAYAALFAGYPVLGNTPQTIVNVKNPQWLKATCEAQGVQSPAISVTPPTVGDWFTKQVGQCGGGHVERWQAQSIQDASTYWQQYQPGQAVGILFVAHADTYNLIGVHALHQHAGSYAYAGASRSQDAALISAAHQLLAALLPALGLVGINSIDAIWDTQTLHLLEVNPRLSASMRLYMQLPLIQAHLNACDQQALPALKPPELLASHRILYARQTIDASQLNLPDWLEDQPVGGHVAAGQPLCSVYAEGHTAREVEQTLRDKKTQLHTLWGTYVCEHIEFNIH</sequence>
<dbReference type="Proteomes" id="UP000311008">
    <property type="component" value="Chromosome"/>
</dbReference>
<accession>A0A5B8CVQ2</accession>
<feature type="domain" description="ATP-grasp fold PylC-type" evidence="1">
    <location>
        <begin position="117"/>
        <end position="240"/>
    </location>
</feature>
<organism evidence="2 3">
    <name type="scientific">Methylophilus medardicus</name>
    <dbReference type="NCBI Taxonomy" id="2588534"/>
    <lineage>
        <taxon>Bacteria</taxon>
        <taxon>Pseudomonadati</taxon>
        <taxon>Pseudomonadota</taxon>
        <taxon>Betaproteobacteria</taxon>
        <taxon>Nitrosomonadales</taxon>
        <taxon>Methylophilaceae</taxon>
        <taxon>Methylophilus</taxon>
    </lineage>
</organism>
<dbReference type="GO" id="GO:0005524">
    <property type="term" value="F:ATP binding"/>
    <property type="evidence" value="ECO:0007669"/>
    <property type="project" value="InterPro"/>
</dbReference>
<dbReference type="InterPro" id="IPR003806">
    <property type="entry name" value="ATP-grasp_PylC-type"/>
</dbReference>
<dbReference type="Pfam" id="PF02655">
    <property type="entry name" value="ATP-grasp_3"/>
    <property type="match status" value="1"/>
</dbReference>
<dbReference type="EMBL" id="CP040946">
    <property type="protein sequence ID" value="QDC45362.1"/>
    <property type="molecule type" value="Genomic_DNA"/>
</dbReference>
<evidence type="ECO:0000313" key="3">
    <source>
        <dbReference type="Proteomes" id="UP000311008"/>
    </source>
</evidence>